<evidence type="ECO:0000256" key="2">
    <source>
        <dbReference type="SAM" id="MobiDB-lite"/>
    </source>
</evidence>
<protein>
    <submittedName>
        <fullName evidence="5">G domain-containing protein</fullName>
    </submittedName>
</protein>
<keyword evidence="1" id="KW-0175">Coiled coil</keyword>
<sequence length="1085" mass="122835">MNQARIRDWKCKKNFGASRTKNDVLKNGMDTNAAYMYCFQSIDMATSLQQARKMVTDLSQDNVTKSHQIVNLTKDLESARASNRELSYKLSEIQAMLDQQIKQNSYERKKFEEQMCELTKQLDDPKKEMVEIEKSKNLLKDQLVVQNQLLANLTEENKLLKKNKSNSVAYNTIQRSVTPNRRPFLLQRPLGIDPAKINRLSISISCEQASLIAKEMKHQLSVLRNDIQDMKKLFCKSMQDIRVIVDVNKDKIITQRSVIEEQLSCNKNSINGKISPIKQQLVDELCQNVTTIYRAFCSKNLRNSSARTLNLEINRRVRDKSFECLLRSDENQVGNGLRSTTAPDNVIESILVRRYFEKNIDQFSDKFPDVVNKIKEEKAARGVQSVSKDAEFAAFPFGAFASTSFDDNSEVSRELPSSSVEKSARFVTDRGFFVNSEAHKDEYVIGSSLDLPQDKHFALNKHDLLLNSDDSSNSKKKKKLLKRFGGSDAVEEIEFQLPHQSTKTEIHADTGDTEDWAVKYGTADPDVAAAPAGVDCCGCGARLHCRHTGLPGFLPFEYFKDLAASNFTQNKDSDALLCRRCYLLKHYNFLLNVNVTPPEYERMLGALRNRHEILVVLIVDMLDFPCSIYRNLPHLVGVGKHLIVVGNKIDLVPCDSSPKYLKHYVKCLRQAVVDLKFHEHFNIMSVQLISAKTGFGVESLINKIYHNWQNKGDIYLVGCTNSGKSTLFNALLQSDLCKVRAVDLVERATASIWPGTTLNLLKFPIMNPTPAKIMKREARLRLVNRIIEKEEQHRKLLYEQTGDQQYAVLQGYIGQTFANPEGIPSSFLTKLAKNKNNVFRSNHFMPNPYEQKSKADKNVTLANTPEFTMGNWCYDTPGTVNNDQIINLLTLEELIKTLPGSLIDPKEVTLTKGQTLLIGGLIRVDFLETSTKACRQLKFALYASDKLPFYVLDGWEVSKFYAKYFGTKVLEVPCGDSDRLAKFPSLSPVLVEIHGGQTTSSNIAANDDEFQVDVVLSSVGWLSLRTLQKTAALRLRVWTPGGSGVYVRRPALLPGGVDRNSERKTASRKIEYKPMKEKEKLKRDI</sequence>
<evidence type="ECO:0000313" key="5">
    <source>
        <dbReference type="WBParaSite" id="nRc.2.0.1.t32152-RA"/>
    </source>
</evidence>
<dbReference type="SUPFAM" id="SSF52540">
    <property type="entry name" value="P-loop containing nucleoside triphosphate hydrolases"/>
    <property type="match status" value="1"/>
</dbReference>
<evidence type="ECO:0000259" key="3">
    <source>
        <dbReference type="Pfam" id="PF01926"/>
    </source>
</evidence>
<proteinExistence type="predicted"/>
<accession>A0A915K0F6</accession>
<dbReference type="WBParaSite" id="nRc.2.0.1.t32152-RA">
    <property type="protein sequence ID" value="nRc.2.0.1.t32152-RA"/>
    <property type="gene ID" value="nRc.2.0.1.g32152"/>
</dbReference>
<evidence type="ECO:0000313" key="4">
    <source>
        <dbReference type="Proteomes" id="UP000887565"/>
    </source>
</evidence>
<dbReference type="InterPro" id="IPR006073">
    <property type="entry name" value="GTP-bd"/>
</dbReference>
<reference evidence="5" key="1">
    <citation type="submission" date="2022-11" db="UniProtKB">
        <authorList>
            <consortium name="WormBaseParasite"/>
        </authorList>
    </citation>
    <scope>IDENTIFICATION</scope>
</reference>
<dbReference type="CDD" id="cd01855">
    <property type="entry name" value="YqeH"/>
    <property type="match status" value="1"/>
</dbReference>
<dbReference type="Proteomes" id="UP000887565">
    <property type="component" value="Unplaced"/>
</dbReference>
<feature type="coiled-coil region" evidence="1">
    <location>
        <begin position="136"/>
        <end position="163"/>
    </location>
</feature>
<organism evidence="4 5">
    <name type="scientific">Romanomermis culicivorax</name>
    <name type="common">Nematode worm</name>
    <dbReference type="NCBI Taxonomy" id="13658"/>
    <lineage>
        <taxon>Eukaryota</taxon>
        <taxon>Metazoa</taxon>
        <taxon>Ecdysozoa</taxon>
        <taxon>Nematoda</taxon>
        <taxon>Enoplea</taxon>
        <taxon>Dorylaimia</taxon>
        <taxon>Mermithida</taxon>
        <taxon>Mermithoidea</taxon>
        <taxon>Mermithidae</taxon>
        <taxon>Romanomermis</taxon>
    </lineage>
</organism>
<keyword evidence="4" id="KW-1185">Reference proteome</keyword>
<dbReference type="PANTHER" id="PTHR46406:SF1">
    <property type="entry name" value="NITRIC OXIDE-ASSOCIATED PROTEIN 1"/>
    <property type="match status" value="1"/>
</dbReference>
<evidence type="ECO:0000256" key="1">
    <source>
        <dbReference type="SAM" id="Coils"/>
    </source>
</evidence>
<dbReference type="PANTHER" id="PTHR46406">
    <property type="entry name" value="NITRIC OXIDE-ASSOCIATED PROTEIN 1"/>
    <property type="match status" value="1"/>
</dbReference>
<dbReference type="Pfam" id="PF01926">
    <property type="entry name" value="MMR_HSR1"/>
    <property type="match status" value="1"/>
</dbReference>
<dbReference type="InterPro" id="IPR052807">
    <property type="entry name" value="Mito_transl_resp_regulator"/>
</dbReference>
<name>A0A915K0F6_ROMCU</name>
<feature type="region of interest" description="Disordered" evidence="2">
    <location>
        <begin position="1057"/>
        <end position="1085"/>
    </location>
</feature>
<dbReference type="InterPro" id="IPR027417">
    <property type="entry name" value="P-loop_NTPase"/>
</dbReference>
<dbReference type="Gene3D" id="3.40.50.300">
    <property type="entry name" value="P-loop containing nucleotide triphosphate hydrolases"/>
    <property type="match status" value="1"/>
</dbReference>
<dbReference type="GO" id="GO:0005525">
    <property type="term" value="F:GTP binding"/>
    <property type="evidence" value="ECO:0007669"/>
    <property type="project" value="InterPro"/>
</dbReference>
<feature type="domain" description="G" evidence="3">
    <location>
        <begin position="714"/>
        <end position="763"/>
    </location>
</feature>
<feature type="compositionally biased region" description="Basic and acidic residues" evidence="2">
    <location>
        <begin position="1059"/>
        <end position="1085"/>
    </location>
</feature>
<dbReference type="AlphaFoldDB" id="A0A915K0F6"/>